<reference evidence="1" key="1">
    <citation type="journal article" date="2023" name="bioRxiv">
        <title>Improved chromosome-level genome assembly for marigold (Tagetes erecta).</title>
        <authorList>
            <person name="Jiang F."/>
            <person name="Yuan L."/>
            <person name="Wang S."/>
            <person name="Wang H."/>
            <person name="Xu D."/>
            <person name="Wang A."/>
            <person name="Fan W."/>
        </authorList>
    </citation>
    <scope>NUCLEOTIDE SEQUENCE</scope>
    <source>
        <strain evidence="1">WSJ</strain>
        <tissue evidence="1">Leaf</tissue>
    </source>
</reference>
<dbReference type="EMBL" id="JAUHHV010000007">
    <property type="protein sequence ID" value="KAK1416714.1"/>
    <property type="molecule type" value="Genomic_DNA"/>
</dbReference>
<evidence type="ECO:0000313" key="1">
    <source>
        <dbReference type="EMBL" id="KAK1416714.1"/>
    </source>
</evidence>
<accession>A0AAD8K6D1</accession>
<keyword evidence="2" id="KW-1185">Reference proteome</keyword>
<name>A0AAD8K6D1_TARER</name>
<sequence length="101" mass="11657">MKMKMEEGYAHGPRKQELAQLTLRLVEIHQVAIMGNGIVDSWKWGMDGNMIFLTGHVKGFIQTQGGNEEMHKFPWNIFNSQTLRNEFPHVILMLKGTLLFN</sequence>
<evidence type="ECO:0000313" key="2">
    <source>
        <dbReference type="Proteomes" id="UP001229421"/>
    </source>
</evidence>
<protein>
    <submittedName>
        <fullName evidence="1">Uncharacterized protein</fullName>
    </submittedName>
</protein>
<gene>
    <name evidence="1" type="ORF">QVD17_25830</name>
</gene>
<comment type="caution">
    <text evidence="1">The sequence shown here is derived from an EMBL/GenBank/DDBJ whole genome shotgun (WGS) entry which is preliminary data.</text>
</comment>
<organism evidence="1 2">
    <name type="scientific">Tagetes erecta</name>
    <name type="common">African marigold</name>
    <dbReference type="NCBI Taxonomy" id="13708"/>
    <lineage>
        <taxon>Eukaryota</taxon>
        <taxon>Viridiplantae</taxon>
        <taxon>Streptophyta</taxon>
        <taxon>Embryophyta</taxon>
        <taxon>Tracheophyta</taxon>
        <taxon>Spermatophyta</taxon>
        <taxon>Magnoliopsida</taxon>
        <taxon>eudicotyledons</taxon>
        <taxon>Gunneridae</taxon>
        <taxon>Pentapetalae</taxon>
        <taxon>asterids</taxon>
        <taxon>campanulids</taxon>
        <taxon>Asterales</taxon>
        <taxon>Asteraceae</taxon>
        <taxon>Asteroideae</taxon>
        <taxon>Heliantheae alliance</taxon>
        <taxon>Tageteae</taxon>
        <taxon>Tagetes</taxon>
    </lineage>
</organism>
<dbReference type="Proteomes" id="UP001229421">
    <property type="component" value="Unassembled WGS sequence"/>
</dbReference>
<proteinExistence type="predicted"/>
<dbReference type="AlphaFoldDB" id="A0AAD8K6D1"/>